<dbReference type="EMBL" id="NAJM01000006">
    <property type="protein sequence ID" value="RVX73874.1"/>
    <property type="molecule type" value="Genomic_DNA"/>
</dbReference>
<dbReference type="Proteomes" id="UP000288859">
    <property type="component" value="Unassembled WGS sequence"/>
</dbReference>
<evidence type="ECO:0000313" key="9">
    <source>
        <dbReference type="Proteomes" id="UP000288859"/>
    </source>
</evidence>
<dbReference type="PANTHER" id="PTHR47338">
    <property type="entry name" value="ZN(II)2CYS6 TRANSCRIPTION FACTOR (EUROFUNG)-RELATED"/>
    <property type="match status" value="1"/>
</dbReference>
<accession>A0A438NDJ9</accession>
<dbReference type="PANTHER" id="PTHR47338:SF11">
    <property type="entry name" value="ZN(II)2CYS6 TRANSCRIPTION FACTOR (EUROFUNG)"/>
    <property type="match status" value="1"/>
</dbReference>
<dbReference type="GO" id="GO:0000981">
    <property type="term" value="F:DNA-binding transcription factor activity, RNA polymerase II-specific"/>
    <property type="evidence" value="ECO:0007669"/>
    <property type="project" value="InterPro"/>
</dbReference>
<dbReference type="GO" id="GO:0006351">
    <property type="term" value="P:DNA-templated transcription"/>
    <property type="evidence" value="ECO:0007669"/>
    <property type="project" value="InterPro"/>
</dbReference>
<dbReference type="CDD" id="cd12148">
    <property type="entry name" value="fungal_TF_MHR"/>
    <property type="match status" value="1"/>
</dbReference>
<sequence>MPYILKLVEAYYSNVYNASLLLHKKSFLADLAVGHAKPHVVLSVCAFGLNFHNDPNNPSEFQEYDFGGSWAHQASKLAFEEIEDPHSDLVLIRAFTYWCDVNALVKSPETSISERLHAIHGLEERISSWWSQVPDPLQLTRSSIASVPQDKLPNILLLNIAYHQSICALHASIVPLFSWSSEQATWPSARQISAQKAYEHACVVSSLFDATLATFDRVSAIPSFVGYAAYCGCAIQIPFMWAAEPGVRQRACDGVKANLRIIHILSKYWKFTSILRIHVRYMYKIHSKSRIVLENEPKLADVRKLISFKPESTRARVYILGHNQILWEEGDIEQRAGVAPGLGGDSDINESRTPTPFNDSGHLDPDADRRASALEQTADTTDSQSGGIGHHMPRVQMNGQSYASQPVEYGQEAETSELFRPFLDPEMLDLFPDGQAMDFSQLRMPSSWNLDFFDAWETHTDAPTMESHLSIN</sequence>
<keyword evidence="3" id="KW-0805">Transcription regulation</keyword>
<comment type="subcellular location">
    <subcellularLocation>
        <location evidence="1">Nucleus</location>
    </subcellularLocation>
</comment>
<evidence type="ECO:0000259" key="7">
    <source>
        <dbReference type="Pfam" id="PF04082"/>
    </source>
</evidence>
<evidence type="ECO:0000256" key="5">
    <source>
        <dbReference type="ARBA" id="ARBA00023242"/>
    </source>
</evidence>
<organism evidence="8 9">
    <name type="scientific">Exophiala mesophila</name>
    <name type="common">Black yeast-like fungus</name>
    <dbReference type="NCBI Taxonomy" id="212818"/>
    <lineage>
        <taxon>Eukaryota</taxon>
        <taxon>Fungi</taxon>
        <taxon>Dikarya</taxon>
        <taxon>Ascomycota</taxon>
        <taxon>Pezizomycotina</taxon>
        <taxon>Eurotiomycetes</taxon>
        <taxon>Chaetothyriomycetidae</taxon>
        <taxon>Chaetothyriales</taxon>
        <taxon>Herpotrichiellaceae</taxon>
        <taxon>Exophiala</taxon>
    </lineage>
</organism>
<dbReference type="Pfam" id="PF04082">
    <property type="entry name" value="Fungal_trans"/>
    <property type="match status" value="1"/>
</dbReference>
<evidence type="ECO:0000256" key="4">
    <source>
        <dbReference type="ARBA" id="ARBA00023163"/>
    </source>
</evidence>
<keyword evidence="2" id="KW-0479">Metal-binding</keyword>
<evidence type="ECO:0000256" key="3">
    <source>
        <dbReference type="ARBA" id="ARBA00023015"/>
    </source>
</evidence>
<dbReference type="GO" id="GO:0005634">
    <property type="term" value="C:nucleus"/>
    <property type="evidence" value="ECO:0007669"/>
    <property type="project" value="UniProtKB-SubCell"/>
</dbReference>
<gene>
    <name evidence="8" type="ORF">B0A52_02764</name>
</gene>
<keyword evidence="4" id="KW-0804">Transcription</keyword>
<proteinExistence type="predicted"/>
<feature type="compositionally biased region" description="Polar residues" evidence="6">
    <location>
        <begin position="374"/>
        <end position="385"/>
    </location>
</feature>
<dbReference type="AlphaFoldDB" id="A0A438NDJ9"/>
<evidence type="ECO:0000256" key="2">
    <source>
        <dbReference type="ARBA" id="ARBA00022723"/>
    </source>
</evidence>
<name>A0A438NDJ9_EXOME</name>
<dbReference type="InterPro" id="IPR007219">
    <property type="entry name" value="XnlR_reg_dom"/>
</dbReference>
<feature type="compositionally biased region" description="Basic and acidic residues" evidence="6">
    <location>
        <begin position="361"/>
        <end position="372"/>
    </location>
</feature>
<evidence type="ECO:0000313" key="8">
    <source>
        <dbReference type="EMBL" id="RVX73874.1"/>
    </source>
</evidence>
<dbReference type="InterPro" id="IPR050815">
    <property type="entry name" value="TF_fung"/>
</dbReference>
<evidence type="ECO:0000256" key="1">
    <source>
        <dbReference type="ARBA" id="ARBA00004123"/>
    </source>
</evidence>
<dbReference type="OrthoDB" id="309640at2759"/>
<protein>
    <recommendedName>
        <fullName evidence="7">Xylanolytic transcriptional activator regulatory domain-containing protein</fullName>
    </recommendedName>
</protein>
<keyword evidence="5" id="KW-0539">Nucleus</keyword>
<feature type="region of interest" description="Disordered" evidence="6">
    <location>
        <begin position="337"/>
        <end position="394"/>
    </location>
</feature>
<dbReference type="GO" id="GO:0003677">
    <property type="term" value="F:DNA binding"/>
    <property type="evidence" value="ECO:0007669"/>
    <property type="project" value="InterPro"/>
</dbReference>
<comment type="caution">
    <text evidence="8">The sequence shown here is derived from an EMBL/GenBank/DDBJ whole genome shotgun (WGS) entry which is preliminary data.</text>
</comment>
<reference evidence="8 9" key="1">
    <citation type="submission" date="2017-03" db="EMBL/GenBank/DDBJ databases">
        <title>Genomes of endolithic fungi from Antarctica.</title>
        <authorList>
            <person name="Coleine C."/>
            <person name="Masonjones S."/>
            <person name="Stajich J.E."/>
        </authorList>
    </citation>
    <scope>NUCLEOTIDE SEQUENCE [LARGE SCALE GENOMIC DNA]</scope>
    <source>
        <strain evidence="8 9">CCFEE 6314</strain>
    </source>
</reference>
<evidence type="ECO:0000256" key="6">
    <source>
        <dbReference type="SAM" id="MobiDB-lite"/>
    </source>
</evidence>
<dbReference type="VEuPathDB" id="FungiDB:PV10_06022"/>
<dbReference type="GO" id="GO:0008270">
    <property type="term" value="F:zinc ion binding"/>
    <property type="evidence" value="ECO:0007669"/>
    <property type="project" value="InterPro"/>
</dbReference>
<feature type="domain" description="Xylanolytic transcriptional activator regulatory" evidence="7">
    <location>
        <begin position="9"/>
        <end position="97"/>
    </location>
</feature>